<evidence type="ECO:0000313" key="1">
    <source>
        <dbReference type="EMBL" id="MDD0837684.1"/>
    </source>
</evidence>
<protein>
    <submittedName>
        <fullName evidence="1">Uncharacterized protein</fullName>
    </submittedName>
</protein>
<dbReference type="Proteomes" id="UP001528673">
    <property type="component" value="Unassembled WGS sequence"/>
</dbReference>
<comment type="caution">
    <text evidence="1">The sequence shown here is derived from an EMBL/GenBank/DDBJ whole genome shotgun (WGS) entry which is preliminary data.</text>
</comment>
<name>A0ABT5MWH3_9BURK</name>
<dbReference type="SUPFAM" id="SSF54637">
    <property type="entry name" value="Thioesterase/thiol ester dehydrase-isomerase"/>
    <property type="match status" value="1"/>
</dbReference>
<keyword evidence="2" id="KW-1185">Reference proteome</keyword>
<dbReference type="EMBL" id="JAQSIP010000002">
    <property type="protein sequence ID" value="MDD0837684.1"/>
    <property type="molecule type" value="Genomic_DNA"/>
</dbReference>
<dbReference type="Gene3D" id="3.10.129.10">
    <property type="entry name" value="Hotdog Thioesterase"/>
    <property type="match status" value="1"/>
</dbReference>
<dbReference type="RefSeq" id="WP_273948937.1">
    <property type="nucleotide sequence ID" value="NZ_JAQSIP010000002.1"/>
</dbReference>
<accession>A0ABT5MWH3</accession>
<proteinExistence type="predicted"/>
<dbReference type="InterPro" id="IPR029069">
    <property type="entry name" value="HotDog_dom_sf"/>
</dbReference>
<gene>
    <name evidence="1" type="ORF">PSQ40_03775</name>
</gene>
<organism evidence="1 2">
    <name type="scientific">Curvibacter cyanobacteriorum</name>
    <dbReference type="NCBI Taxonomy" id="3026422"/>
    <lineage>
        <taxon>Bacteria</taxon>
        <taxon>Pseudomonadati</taxon>
        <taxon>Pseudomonadota</taxon>
        <taxon>Betaproteobacteria</taxon>
        <taxon>Burkholderiales</taxon>
        <taxon>Comamonadaceae</taxon>
        <taxon>Curvibacter</taxon>
    </lineage>
</organism>
<reference evidence="1 2" key="1">
    <citation type="submission" date="2023-02" db="EMBL/GenBank/DDBJ databases">
        <title>Bacterial whole genomic sequence of Curvibacter sp. HBC61.</title>
        <authorList>
            <person name="Le V."/>
            <person name="Ko S.-R."/>
            <person name="Ahn C.-Y."/>
            <person name="Oh H.-M."/>
        </authorList>
    </citation>
    <scope>NUCLEOTIDE SEQUENCE [LARGE SCALE GENOMIC DNA]</scope>
    <source>
        <strain evidence="1 2">HBC61</strain>
    </source>
</reference>
<sequence length="103" mass="10810">MAPDEMLPIRLLHDALRTAARQRLTDPQRAVVAADLSLVFCAPPVAVDGAPGTAPSAPPAEGWLAHGQVTGGGRSVCFCEAELRDATQRTVARAMGTFRYAPA</sequence>
<evidence type="ECO:0000313" key="2">
    <source>
        <dbReference type="Proteomes" id="UP001528673"/>
    </source>
</evidence>